<dbReference type="EMBL" id="CP002048">
    <property type="protein sequence ID" value="ADI02250.1"/>
    <property type="molecule type" value="Genomic_DNA"/>
</dbReference>
<feature type="transmembrane region" description="Helical" evidence="1">
    <location>
        <begin position="12"/>
        <end position="34"/>
    </location>
</feature>
<reference evidence="3" key="1">
    <citation type="journal article" date="2010" name="Stand. Genomic Sci.">
        <title>Complete genome sequence of Syntrophothermus lipocalidus type strain (TGB-C1T).</title>
        <authorList>
            <consortium name="US DOE Joint Genome Institute (JGI-PGF)"/>
            <person name="Djao O."/>
            <person name="Zhang X."/>
            <person name="Lucas S."/>
            <person name="Lapidus A."/>
            <person name="Glavina Del Rio T."/>
            <person name="Nolan M."/>
            <person name="Tice H."/>
            <person name="Cheng J."/>
            <person name="Han C."/>
            <person name="Tapia R."/>
            <person name="Goodwin L."/>
            <person name="Pitluck S."/>
            <person name="Liolios K."/>
            <person name="Ivanova N."/>
            <person name="Mavromatis K."/>
            <person name="Mikhailova N."/>
            <person name="Ovchinnikova G."/>
            <person name="Pati A."/>
            <person name="Brambilla E."/>
            <person name="Chen A."/>
            <person name="Palaniappan K."/>
            <person name="Land M."/>
            <person name="Hauser L."/>
            <person name="Chang Y."/>
            <person name="Jeffries C."/>
            <person name="Rohde M."/>
            <person name="Sikorski J."/>
            <person name="Spring S."/>
            <person name="Goker M."/>
            <person name="Detter J."/>
            <person name="Woyke T."/>
            <person name="Bristow J."/>
            <person name="Eisen J."/>
            <person name="Markowitz V."/>
            <person name="Hugenholtz P."/>
            <person name="Kyrpides N."/>
            <person name="Klenk H."/>
        </authorList>
    </citation>
    <scope>NUCLEOTIDE SEQUENCE [LARGE SCALE GENOMIC DNA]</scope>
    <source>
        <strain evidence="3">DSM 12680 / TGB-C1</strain>
    </source>
</reference>
<evidence type="ECO:0000256" key="1">
    <source>
        <dbReference type="SAM" id="Phobius"/>
    </source>
</evidence>
<dbReference type="AlphaFoldDB" id="D7CNG5"/>
<evidence type="ECO:0008006" key="4">
    <source>
        <dbReference type="Google" id="ProtNLM"/>
    </source>
</evidence>
<evidence type="ECO:0000313" key="2">
    <source>
        <dbReference type="EMBL" id="ADI02250.1"/>
    </source>
</evidence>
<dbReference type="KEGG" id="slp:Slip_1487"/>
<dbReference type="Proteomes" id="UP000000378">
    <property type="component" value="Chromosome"/>
</dbReference>
<keyword evidence="1" id="KW-0812">Transmembrane</keyword>
<evidence type="ECO:0000313" key="3">
    <source>
        <dbReference type="Proteomes" id="UP000000378"/>
    </source>
</evidence>
<keyword evidence="1" id="KW-0472">Membrane</keyword>
<name>D7CNG5_SYNLT</name>
<protein>
    <recommendedName>
        <fullName evidence="4">Cyclic lactone autoinducer peptide</fullName>
    </recommendedName>
</protein>
<keyword evidence="1" id="KW-1133">Transmembrane helix</keyword>
<organism evidence="2 3">
    <name type="scientific">Syntrophothermus lipocalidus (strain DSM 12680 / TGB-C1)</name>
    <dbReference type="NCBI Taxonomy" id="643648"/>
    <lineage>
        <taxon>Bacteria</taxon>
        <taxon>Bacillati</taxon>
        <taxon>Bacillota</taxon>
        <taxon>Clostridia</taxon>
        <taxon>Eubacteriales</taxon>
        <taxon>Syntrophomonadaceae</taxon>
        <taxon>Syntrophothermus</taxon>
    </lineage>
</organism>
<gene>
    <name evidence="2" type="ordered locus">Slip_1487</name>
</gene>
<reference evidence="2 3" key="2">
    <citation type="journal article" date="2010" name="Stand. Genomic Sci.">
        <title>Complete genome sequence of Syntrophothermus lipocalidus type strain (TGB-C1).</title>
        <authorList>
            <person name="Djao O.D."/>
            <person name="Zhang X."/>
            <person name="Lucas S."/>
            <person name="Lapidus A."/>
            <person name="Del Rio T.G."/>
            <person name="Nolan M."/>
            <person name="Tice H."/>
            <person name="Cheng J.F."/>
            <person name="Han C."/>
            <person name="Tapia R."/>
            <person name="Goodwin L."/>
            <person name="Pitluck S."/>
            <person name="Liolios K."/>
            <person name="Ivanova N."/>
            <person name="Mavromatis K."/>
            <person name="Mikhailova N."/>
            <person name="Ovchinnikova G."/>
            <person name="Pati A."/>
            <person name="Brambilla E."/>
            <person name="Chen A."/>
            <person name="Palaniappan K."/>
            <person name="Land M."/>
            <person name="Hauser L."/>
            <person name="Chang Y.J."/>
            <person name="Jeffries C.D."/>
            <person name="Rohde M."/>
            <person name="Sikorski J."/>
            <person name="Spring S."/>
            <person name="Goker M."/>
            <person name="Detter J.C."/>
            <person name="Woyke T."/>
            <person name="Bristow J."/>
            <person name="Eisen J.A."/>
            <person name="Markowitz V."/>
            <person name="Hugenholtz P."/>
            <person name="Kyrpides N.C."/>
            <person name="Klenk H.P."/>
        </authorList>
    </citation>
    <scope>NUCLEOTIDE SEQUENCE [LARGE SCALE GENOMIC DNA]</scope>
    <source>
        <strain evidence="3">DSM 12680 / TGB-C1</strain>
    </source>
</reference>
<dbReference type="NCBIfam" id="TIGR04223">
    <property type="entry name" value="quorum_AgrD"/>
    <property type="match status" value="1"/>
</dbReference>
<sequence>MFNRIKSVIVKFAVLVAVVVANANLDAASIFIIYEPELPR</sequence>
<dbReference type="STRING" id="643648.Slip_1487"/>
<dbReference type="HOGENOM" id="CLU_3297675_0_0_9"/>
<dbReference type="RefSeq" id="WP_013175652.1">
    <property type="nucleotide sequence ID" value="NC_014220.1"/>
</dbReference>
<accession>D7CNG5</accession>
<keyword evidence="3" id="KW-1185">Reference proteome</keyword>
<dbReference type="InterPro" id="IPR009229">
    <property type="entry name" value="AgrD"/>
</dbReference>
<proteinExistence type="predicted"/>